<keyword evidence="1 5" id="KW-0500">Molybdenum</keyword>
<reference evidence="7" key="1">
    <citation type="journal article" date="2014" name="Int. J. Syst. Evol. Microbiol.">
        <title>Complete genome sequence of Corynebacterium casei LMG S-19264T (=DSM 44701T), isolated from a smear-ripened cheese.</title>
        <authorList>
            <consortium name="US DOE Joint Genome Institute (JGI-PGF)"/>
            <person name="Walter F."/>
            <person name="Albersmeier A."/>
            <person name="Kalinowski J."/>
            <person name="Ruckert C."/>
        </authorList>
    </citation>
    <scope>NUCLEOTIDE SEQUENCE</scope>
    <source>
        <strain evidence="7">VKM B-2484</strain>
    </source>
</reference>
<name>A0A9W6J5Y0_9HYPH</name>
<accession>A0A9W6J5Y0</accession>
<dbReference type="GO" id="GO:0016672">
    <property type="term" value="F:oxidoreductase activity, acting on a sulfur group of donors, quinone or similar compound as acceptor"/>
    <property type="evidence" value="ECO:0007669"/>
    <property type="project" value="UniProtKB-UniRule"/>
</dbReference>
<comment type="cofactor">
    <cofactor evidence="5">
        <name>Mo-molybdopterin</name>
        <dbReference type="ChEBI" id="CHEBI:71302"/>
    </cofactor>
    <text evidence="5">Binds 1 Mo-molybdopterin (Mo-MPT) cofactor per subunit.</text>
</comment>
<dbReference type="GO" id="GO:0043546">
    <property type="term" value="F:molybdopterin cofactor binding"/>
    <property type="evidence" value="ECO:0007669"/>
    <property type="project" value="UniProtKB-UniRule"/>
</dbReference>
<evidence type="ECO:0000256" key="1">
    <source>
        <dbReference type="ARBA" id="ARBA00022505"/>
    </source>
</evidence>
<comment type="catalytic activity">
    <reaction evidence="5">
        <text>L-methionyl-[protein] + a quinone + H2O = L-methionyl-(S)-S-oxide-[protein] + a quinol</text>
        <dbReference type="Rhea" id="RHEA:51292"/>
        <dbReference type="Rhea" id="RHEA-COMP:12313"/>
        <dbReference type="Rhea" id="RHEA-COMP:12315"/>
        <dbReference type="ChEBI" id="CHEBI:15377"/>
        <dbReference type="ChEBI" id="CHEBI:16044"/>
        <dbReference type="ChEBI" id="CHEBI:24646"/>
        <dbReference type="ChEBI" id="CHEBI:44120"/>
        <dbReference type="ChEBI" id="CHEBI:132124"/>
    </reaction>
</comment>
<evidence type="ECO:0000256" key="3">
    <source>
        <dbReference type="ARBA" id="ARBA00022729"/>
    </source>
</evidence>
<proteinExistence type="inferred from homology"/>
<dbReference type="PANTHER" id="PTHR43032:SF3">
    <property type="entry name" value="PROTEIN-METHIONINE-SULFOXIDE REDUCTASE CATALYTIC SUBUNIT MSRP"/>
    <property type="match status" value="1"/>
</dbReference>
<comment type="caution">
    <text evidence="7">The sequence shown here is derived from an EMBL/GenBank/DDBJ whole genome shotgun (WGS) entry which is preliminary data.</text>
</comment>
<comment type="subunit">
    <text evidence="5">Heterodimer of a catalytic subunit (MsrP) and a heme-binding subunit (MsrQ).</text>
</comment>
<comment type="function">
    <text evidence="5">Part of the MsrPQ system that repairs oxidized periplasmic proteins containing methionine sulfoxide residues (Met-O), using respiratory chain electrons. Thus protects these proteins from oxidative-stress damage caused by reactive species of oxygen and chlorine generated by the host defense mechanisms. MsrPQ is essential for the maintenance of envelope integrity under bleach stress, rescuing a wide series of structurally unrelated periplasmic proteins from methionine oxidation. The catalytic subunit MsrP is non-stereospecific, being able to reduce both (R-) and (S-) diastereoisomers of methionine sulfoxide.</text>
</comment>
<dbReference type="RefSeq" id="WP_213371771.1">
    <property type="nucleotide sequence ID" value="NZ_BSFJ01000005.1"/>
</dbReference>
<feature type="binding site" evidence="5">
    <location>
        <position position="152"/>
    </location>
    <ligand>
        <name>Mo-molybdopterin</name>
        <dbReference type="ChEBI" id="CHEBI:71302"/>
    </ligand>
    <ligandPart>
        <name>Mo</name>
        <dbReference type="ChEBI" id="CHEBI:28685"/>
    </ligandPart>
</feature>
<dbReference type="AlphaFoldDB" id="A0A9W6J5Y0"/>
<feature type="binding site" evidence="5">
    <location>
        <begin position="95"/>
        <end position="96"/>
    </location>
    <ligand>
        <name>Mo-molybdopterin</name>
        <dbReference type="ChEBI" id="CHEBI:71302"/>
    </ligand>
</feature>
<sequence>MPIRRRRSWDLPESAVTPEATYLSRRNLLGAGVGLLGVAGLSAALSPFADAAPAPGDPANDPTRDLYPARKNPAFTAGDRPITPEEISGNYNNFYEFGSERSAYQIADVAARMPRRPWTVKIDGMVETPREVGIDDLIRAMSLEERIYRHRCVEAWSMTVPWTGFPVKALVAYAKPLSGAKYVRFETFMNPEVALGQRRFIYPWPYIDGLTMAEANNDLAFLVTGIYGKPAPNQFGAPLRLAVPWKYGFKSVKSIVRISFVAERPVGLWEQVQGREYGFWANVNPAVPHPRWSQATERDIGTGERRPTLIYNGYGEEVAGLYKGLAGEGNKLFM</sequence>
<evidence type="ECO:0000313" key="8">
    <source>
        <dbReference type="Proteomes" id="UP001143370"/>
    </source>
</evidence>
<reference evidence="7" key="2">
    <citation type="submission" date="2023-01" db="EMBL/GenBank/DDBJ databases">
        <authorList>
            <person name="Sun Q."/>
            <person name="Evtushenko L."/>
        </authorList>
    </citation>
    <scope>NUCLEOTIDE SEQUENCE</scope>
    <source>
        <strain evidence="7">VKM B-2484</strain>
    </source>
</reference>
<keyword evidence="8" id="KW-1185">Reference proteome</keyword>
<comment type="similarity">
    <text evidence="5">Belongs to the MsrP family.</text>
</comment>
<evidence type="ECO:0000259" key="6">
    <source>
        <dbReference type="Pfam" id="PF00174"/>
    </source>
</evidence>
<dbReference type="Proteomes" id="UP001143370">
    <property type="component" value="Unassembled WGS sequence"/>
</dbReference>
<evidence type="ECO:0000256" key="5">
    <source>
        <dbReference type="HAMAP-Rule" id="MF_01206"/>
    </source>
</evidence>
<evidence type="ECO:0000256" key="2">
    <source>
        <dbReference type="ARBA" id="ARBA00022723"/>
    </source>
</evidence>
<feature type="binding site" evidence="5">
    <location>
        <position position="92"/>
    </location>
    <ligand>
        <name>Mo-molybdopterin</name>
        <dbReference type="ChEBI" id="CHEBI:71302"/>
    </ligand>
</feature>
<feature type="binding site" evidence="5">
    <location>
        <position position="240"/>
    </location>
    <ligand>
        <name>Mo-molybdopterin</name>
        <dbReference type="ChEBI" id="CHEBI:71302"/>
    </ligand>
</feature>
<comment type="catalytic activity">
    <reaction evidence="5">
        <text>L-methionyl-[protein] + a quinone + H2O = L-methionyl-(R)-S-oxide-[protein] + a quinol</text>
        <dbReference type="Rhea" id="RHEA:51296"/>
        <dbReference type="Rhea" id="RHEA-COMP:12313"/>
        <dbReference type="Rhea" id="RHEA-COMP:12314"/>
        <dbReference type="ChEBI" id="CHEBI:15377"/>
        <dbReference type="ChEBI" id="CHEBI:16044"/>
        <dbReference type="ChEBI" id="CHEBI:24646"/>
        <dbReference type="ChEBI" id="CHEBI:45764"/>
        <dbReference type="ChEBI" id="CHEBI:132124"/>
    </reaction>
</comment>
<feature type="binding site" evidence="5">
    <location>
        <position position="187"/>
    </location>
    <ligand>
        <name>Mo-molybdopterin</name>
        <dbReference type="ChEBI" id="CHEBI:71302"/>
    </ligand>
</feature>
<keyword evidence="3 5" id="KW-0732">Signal</keyword>
<dbReference type="InterPro" id="IPR036374">
    <property type="entry name" value="OxRdtase_Mopterin-bd_sf"/>
</dbReference>
<dbReference type="EC" id="1.8.5.-" evidence="5"/>
<dbReference type="PROSITE" id="PS51318">
    <property type="entry name" value="TAT"/>
    <property type="match status" value="1"/>
</dbReference>
<evidence type="ECO:0000256" key="4">
    <source>
        <dbReference type="ARBA" id="ARBA00023002"/>
    </source>
</evidence>
<dbReference type="NCBIfam" id="NF003767">
    <property type="entry name" value="PRK05363.1"/>
    <property type="match status" value="1"/>
</dbReference>
<dbReference type="InterPro" id="IPR022867">
    <property type="entry name" value="MsrP"/>
</dbReference>
<dbReference type="PANTHER" id="PTHR43032">
    <property type="entry name" value="PROTEIN-METHIONINE-SULFOXIDE REDUCTASE"/>
    <property type="match status" value="1"/>
</dbReference>
<protein>
    <recommendedName>
        <fullName evidence="5">Protein-methionine-sulfoxide reductase catalytic subunit MsrP</fullName>
        <ecNumber evidence="5">1.8.5.-</ecNumber>
    </recommendedName>
</protein>
<dbReference type="HAMAP" id="MF_01206">
    <property type="entry name" value="MsrP"/>
    <property type="match status" value="1"/>
</dbReference>
<dbReference type="InterPro" id="IPR000572">
    <property type="entry name" value="OxRdtase_Mopterin-bd_dom"/>
</dbReference>
<dbReference type="InterPro" id="IPR006311">
    <property type="entry name" value="TAT_signal"/>
</dbReference>
<dbReference type="GO" id="GO:0030091">
    <property type="term" value="P:protein repair"/>
    <property type="evidence" value="ECO:0007669"/>
    <property type="project" value="UniProtKB-UniRule"/>
</dbReference>
<keyword evidence="2 5" id="KW-0479">Metal-binding</keyword>
<comment type="caution">
    <text evidence="5">Lacks conserved residue(s) required for the propagation of feature annotation.</text>
</comment>
<dbReference type="Gene3D" id="3.90.420.10">
    <property type="entry name" value="Oxidoreductase, molybdopterin-binding domain"/>
    <property type="match status" value="1"/>
</dbReference>
<dbReference type="SUPFAM" id="SSF56524">
    <property type="entry name" value="Oxidoreductase molybdopterin-binding domain"/>
    <property type="match status" value="1"/>
</dbReference>
<dbReference type="GO" id="GO:0046872">
    <property type="term" value="F:metal ion binding"/>
    <property type="evidence" value="ECO:0007669"/>
    <property type="project" value="UniProtKB-KW"/>
</dbReference>
<feature type="domain" description="Oxidoreductase molybdopterin-binding" evidence="6">
    <location>
        <begin position="115"/>
        <end position="269"/>
    </location>
</feature>
<organism evidence="7 8">
    <name type="scientific">Ancylobacter dichloromethanicus</name>
    <dbReference type="NCBI Taxonomy" id="518825"/>
    <lineage>
        <taxon>Bacteria</taxon>
        <taxon>Pseudomonadati</taxon>
        <taxon>Pseudomonadota</taxon>
        <taxon>Alphaproteobacteria</taxon>
        <taxon>Hyphomicrobiales</taxon>
        <taxon>Xanthobacteraceae</taxon>
        <taxon>Ancylobacter</taxon>
    </lineage>
</organism>
<evidence type="ECO:0000313" key="7">
    <source>
        <dbReference type="EMBL" id="GLK70957.1"/>
    </source>
</evidence>
<feature type="binding site" evidence="5">
    <location>
        <begin position="251"/>
        <end position="253"/>
    </location>
    <ligand>
        <name>Mo-molybdopterin</name>
        <dbReference type="ChEBI" id="CHEBI:71302"/>
    </ligand>
</feature>
<keyword evidence="4 5" id="KW-0560">Oxidoreductase</keyword>
<dbReference type="Pfam" id="PF00174">
    <property type="entry name" value="Oxidored_molyb"/>
    <property type="match status" value="1"/>
</dbReference>
<dbReference type="EMBL" id="BSFJ01000005">
    <property type="protein sequence ID" value="GLK70957.1"/>
    <property type="molecule type" value="Genomic_DNA"/>
</dbReference>
<comment type="PTM">
    <text evidence="5">Predicted to be exported by the Tat system. The position of the signal peptide cleavage has not been experimentally proven.</text>
</comment>
<gene>
    <name evidence="5 7" type="primary">msrP</name>
    <name evidence="7" type="ORF">GCM10017643_10720</name>
</gene>